<dbReference type="Gene3D" id="3.30.70.270">
    <property type="match status" value="1"/>
</dbReference>
<evidence type="ECO:0000313" key="5">
    <source>
        <dbReference type="EMBL" id="QEN05974.1"/>
    </source>
</evidence>
<dbReference type="NCBIfam" id="TIGR00254">
    <property type="entry name" value="GGDEF"/>
    <property type="match status" value="1"/>
</dbReference>
<evidence type="ECO:0000256" key="1">
    <source>
        <dbReference type="ARBA" id="ARBA00023015"/>
    </source>
</evidence>
<sequence length="777" mass="88937">MINVGIIITNLYDHYQQTLLRGIEYYCKDKNIRFFAFVDMGITDTPLSSIIYKSNLDVVVLLSPSLASLYGYENLSSFVDSLPDIPIISVGLTLPGCYNILVDNRMGVFNLMNHLIVDHGKKRVAFIKGPDTNREAFERFEAYKESLNHNNIPFNYKLISPGNFTPGDGRKGLSLIMDIRKESFDAVFCCHDLSAYEVIQSLQSRGYKVPEDVVVVGFDNFDLSSSFSPALSTVKQPVYNIGLIVGEYIDGITRGKNISKDLLIDTQIVLRESCGCIRSINSDLKFKKPEKERSIEELVQKAQGIILESNKFKYEVGEYNKKLQKSISFFSAKLLESIKNRDSIILLKEIKELQMGTSSMDLDLPFWKYVLEEYNLVILEGLLDSELQLYISSILNMALIILYENERKLVDVQNVDNRSIIQYTNEIGDLLLTCKNDEELKKILKNGLSTVRIDNCFIVLFTNKEDVGELYFSRNMENLFENDSYEFNLRSIIPNNLGKASLKSYIFCGLQVNKSYVGYILIENGDYPNMMYSFISKKVSYGFKNISLIKKMNSYAMELEEAVKERTAELEMANKRLQERSVRDQLTGLYNRRFLNESIISINDVGLYGVVLIDLDHFKLVNDVYGHTSGDNVIKELAKSLTYVVRPEDYVIRLGGEEFLLVLRNFKREFIKKFVNKVRDAVKETKFIMENGDEIYKTCSLGAMVYNPVENNVLNFTSAISIIDKCLYISKEKGRDRGVIIDVYINQFTGCSDIGEYITKNFQKCIETQKIKLIESN</sequence>
<dbReference type="InterPro" id="IPR046335">
    <property type="entry name" value="LacI/GalR-like_sensor"/>
</dbReference>
<dbReference type="Pfam" id="PF00990">
    <property type="entry name" value="GGDEF"/>
    <property type="match status" value="1"/>
</dbReference>
<evidence type="ECO:0000259" key="4">
    <source>
        <dbReference type="PROSITE" id="PS50887"/>
    </source>
</evidence>
<dbReference type="PANTHER" id="PTHR30146:SF24">
    <property type="entry name" value="XYLOSE OPERON REGULATORY PROTEIN"/>
    <property type="match status" value="1"/>
</dbReference>
<name>A0A5C1QHF0_9SPIO</name>
<dbReference type="PANTHER" id="PTHR30146">
    <property type="entry name" value="LACI-RELATED TRANSCRIPTIONAL REPRESSOR"/>
    <property type="match status" value="1"/>
</dbReference>
<dbReference type="CDD" id="cd01949">
    <property type="entry name" value="GGDEF"/>
    <property type="match status" value="1"/>
</dbReference>
<keyword evidence="2" id="KW-0238">DNA-binding</keyword>
<reference evidence="5 6" key="2">
    <citation type="submission" date="2019-09" db="EMBL/GenBank/DDBJ databases">
        <title>Complete Genome Sequence and Methylome Analysis of free living Spirochaetas.</title>
        <authorList>
            <person name="Leshcheva N."/>
            <person name="Mikheeva N."/>
        </authorList>
    </citation>
    <scope>NUCLEOTIDE SEQUENCE [LARGE SCALE GENOMIC DNA]</scope>
    <source>
        <strain evidence="5 6">P</strain>
    </source>
</reference>
<dbReference type="InterPro" id="IPR029787">
    <property type="entry name" value="Nucleotide_cyclase"/>
</dbReference>
<accession>A0A5C1QHF0</accession>
<keyword evidence="3" id="KW-0804">Transcription</keyword>
<dbReference type="Proteomes" id="UP000323824">
    <property type="component" value="Chromosome"/>
</dbReference>
<evidence type="ECO:0000313" key="6">
    <source>
        <dbReference type="Proteomes" id="UP000323824"/>
    </source>
</evidence>
<protein>
    <submittedName>
        <fullName evidence="5">GGDEF domain-containing protein</fullName>
    </submittedName>
</protein>
<feature type="domain" description="GGDEF" evidence="4">
    <location>
        <begin position="606"/>
        <end position="743"/>
    </location>
</feature>
<dbReference type="KEGG" id="sper:EW093_15140"/>
<dbReference type="AlphaFoldDB" id="A0A5C1QHF0"/>
<keyword evidence="1" id="KW-0805">Transcription regulation</keyword>
<dbReference type="InterPro" id="IPR043128">
    <property type="entry name" value="Rev_trsase/Diguanyl_cyclase"/>
</dbReference>
<organism evidence="5 6">
    <name type="scientific">Thiospirochaeta perfilievii</name>
    <dbReference type="NCBI Taxonomy" id="252967"/>
    <lineage>
        <taxon>Bacteria</taxon>
        <taxon>Pseudomonadati</taxon>
        <taxon>Spirochaetota</taxon>
        <taxon>Spirochaetia</taxon>
        <taxon>Spirochaetales</taxon>
        <taxon>Spirochaetaceae</taxon>
        <taxon>Thiospirochaeta</taxon>
    </lineage>
</organism>
<dbReference type="SMART" id="SM00267">
    <property type="entry name" value="GGDEF"/>
    <property type="match status" value="1"/>
</dbReference>
<keyword evidence="6" id="KW-1185">Reference proteome</keyword>
<dbReference type="RefSeq" id="WP_149569208.1">
    <property type="nucleotide sequence ID" value="NZ_CP035807.1"/>
</dbReference>
<dbReference type="SUPFAM" id="SSF53822">
    <property type="entry name" value="Periplasmic binding protein-like I"/>
    <property type="match status" value="1"/>
</dbReference>
<dbReference type="GO" id="GO:0000976">
    <property type="term" value="F:transcription cis-regulatory region binding"/>
    <property type="evidence" value="ECO:0007669"/>
    <property type="project" value="TreeGrafter"/>
</dbReference>
<evidence type="ECO:0000256" key="3">
    <source>
        <dbReference type="ARBA" id="ARBA00023163"/>
    </source>
</evidence>
<dbReference type="Pfam" id="PF13377">
    <property type="entry name" value="Peripla_BP_3"/>
    <property type="match status" value="1"/>
</dbReference>
<dbReference type="InterPro" id="IPR000160">
    <property type="entry name" value="GGDEF_dom"/>
</dbReference>
<proteinExistence type="predicted"/>
<dbReference type="EMBL" id="CP035807">
    <property type="protein sequence ID" value="QEN05974.1"/>
    <property type="molecule type" value="Genomic_DNA"/>
</dbReference>
<dbReference type="InterPro" id="IPR028082">
    <property type="entry name" value="Peripla_BP_I"/>
</dbReference>
<dbReference type="SUPFAM" id="SSF55073">
    <property type="entry name" value="Nucleotide cyclase"/>
    <property type="match status" value="1"/>
</dbReference>
<dbReference type="OrthoDB" id="56125at2"/>
<dbReference type="GO" id="GO:0003700">
    <property type="term" value="F:DNA-binding transcription factor activity"/>
    <property type="evidence" value="ECO:0007669"/>
    <property type="project" value="TreeGrafter"/>
</dbReference>
<reference evidence="5 6" key="1">
    <citation type="submission" date="2019-02" db="EMBL/GenBank/DDBJ databases">
        <authorList>
            <person name="Fomenkov A."/>
            <person name="Dubinina G."/>
            <person name="Grabovich M."/>
            <person name="Vincze T."/>
            <person name="Roberts R.J."/>
        </authorList>
    </citation>
    <scope>NUCLEOTIDE SEQUENCE [LARGE SCALE GENOMIC DNA]</scope>
    <source>
        <strain evidence="5 6">P</strain>
    </source>
</reference>
<gene>
    <name evidence="5" type="ORF">EW093_15140</name>
</gene>
<evidence type="ECO:0000256" key="2">
    <source>
        <dbReference type="ARBA" id="ARBA00023125"/>
    </source>
</evidence>
<dbReference type="PROSITE" id="PS50887">
    <property type="entry name" value="GGDEF"/>
    <property type="match status" value="1"/>
</dbReference>
<dbReference type="Gene3D" id="3.40.50.2300">
    <property type="match status" value="2"/>
</dbReference>
<dbReference type="CDD" id="cd06267">
    <property type="entry name" value="PBP1_LacI_sugar_binding-like"/>
    <property type="match status" value="1"/>
</dbReference>